<dbReference type="PRINTS" id="PR00455">
    <property type="entry name" value="HTHTETR"/>
</dbReference>
<protein>
    <submittedName>
        <fullName evidence="4">TetR family transcriptional regulator</fullName>
    </submittedName>
</protein>
<dbReference type="EMBL" id="WHOA01000076">
    <property type="protein sequence ID" value="NOU71758.1"/>
    <property type="molecule type" value="Genomic_DNA"/>
</dbReference>
<dbReference type="RefSeq" id="WP_171643075.1">
    <property type="nucleotide sequence ID" value="NZ_WHOA01000076.1"/>
</dbReference>
<dbReference type="InterPro" id="IPR036271">
    <property type="entry name" value="Tet_transcr_reg_TetR-rel_C_sf"/>
</dbReference>
<dbReference type="SUPFAM" id="SSF46689">
    <property type="entry name" value="Homeodomain-like"/>
    <property type="match status" value="1"/>
</dbReference>
<accession>A0ABX1XT89</accession>
<dbReference type="InterPro" id="IPR001647">
    <property type="entry name" value="HTH_TetR"/>
</dbReference>
<proteinExistence type="predicted"/>
<evidence type="ECO:0000313" key="4">
    <source>
        <dbReference type="EMBL" id="NOU71758.1"/>
    </source>
</evidence>
<sequence length="198" mass="23176">MNLNKLSKGELTKQRLLQSAAKEFAERGYHEAKISTIVSNVNLTQPSFYLYFKNKEAIFQELISHFRKQLIPFVERTYEIAKLPHDEVPQRIQVGLSHLFQFFASDPNLTKVAFYQSEQGEEFRLVMIEMMASIFKHYQEVGLIRSSLFIEVAAEGFIAMLDRFTYRIILTNERDIDILAKQMSDTFFYGILAERKQN</sequence>
<dbReference type="InterPro" id="IPR050624">
    <property type="entry name" value="HTH-type_Tx_Regulator"/>
</dbReference>
<dbReference type="Pfam" id="PF00440">
    <property type="entry name" value="TetR_N"/>
    <property type="match status" value="1"/>
</dbReference>
<feature type="domain" description="HTH tetR-type" evidence="3">
    <location>
        <begin position="10"/>
        <end position="70"/>
    </location>
</feature>
<evidence type="ECO:0000313" key="5">
    <source>
        <dbReference type="Proteomes" id="UP000616779"/>
    </source>
</evidence>
<dbReference type="Gene3D" id="1.10.357.10">
    <property type="entry name" value="Tetracycline Repressor, domain 2"/>
    <property type="match status" value="1"/>
</dbReference>
<dbReference type="InterPro" id="IPR009057">
    <property type="entry name" value="Homeodomain-like_sf"/>
</dbReference>
<evidence type="ECO:0000259" key="3">
    <source>
        <dbReference type="PROSITE" id="PS50977"/>
    </source>
</evidence>
<dbReference type="PANTHER" id="PTHR43479:SF8">
    <property type="entry name" value="TRANSCRIPTIONAL REGULATOR, TETR FAMILY"/>
    <property type="match status" value="1"/>
</dbReference>
<keyword evidence="1 2" id="KW-0238">DNA-binding</keyword>
<dbReference type="SUPFAM" id="SSF48498">
    <property type="entry name" value="Tetracyclin repressor-like, C-terminal domain"/>
    <property type="match status" value="1"/>
</dbReference>
<organism evidence="4 5">
    <name type="scientific">Paenibacillus phytorum</name>
    <dbReference type="NCBI Taxonomy" id="2654977"/>
    <lineage>
        <taxon>Bacteria</taxon>
        <taxon>Bacillati</taxon>
        <taxon>Bacillota</taxon>
        <taxon>Bacilli</taxon>
        <taxon>Bacillales</taxon>
        <taxon>Paenibacillaceae</taxon>
        <taxon>Paenibacillus</taxon>
    </lineage>
</organism>
<dbReference type="PANTHER" id="PTHR43479">
    <property type="entry name" value="ACREF/ENVCD OPERON REPRESSOR-RELATED"/>
    <property type="match status" value="1"/>
</dbReference>
<feature type="DNA-binding region" description="H-T-H motif" evidence="2">
    <location>
        <begin position="33"/>
        <end position="52"/>
    </location>
</feature>
<dbReference type="Proteomes" id="UP000616779">
    <property type="component" value="Unassembled WGS sequence"/>
</dbReference>
<comment type="caution">
    <text evidence="4">The sequence shown here is derived from an EMBL/GenBank/DDBJ whole genome shotgun (WGS) entry which is preliminary data.</text>
</comment>
<reference evidence="4 5" key="1">
    <citation type="submission" date="2019-10" db="EMBL/GenBank/DDBJ databases">
        <title>Description of Paenibacillus terrestris sp. nov.</title>
        <authorList>
            <person name="Carlier A."/>
            <person name="Qi S."/>
        </authorList>
    </citation>
    <scope>NUCLEOTIDE SEQUENCE [LARGE SCALE GENOMIC DNA]</scope>
    <source>
        <strain evidence="4 5">LMG 31458</strain>
    </source>
</reference>
<evidence type="ECO:0000256" key="1">
    <source>
        <dbReference type="ARBA" id="ARBA00023125"/>
    </source>
</evidence>
<dbReference type="Gene3D" id="1.10.10.60">
    <property type="entry name" value="Homeodomain-like"/>
    <property type="match status" value="1"/>
</dbReference>
<evidence type="ECO:0000256" key="2">
    <source>
        <dbReference type="PROSITE-ProRule" id="PRU00335"/>
    </source>
</evidence>
<dbReference type="PROSITE" id="PS50977">
    <property type="entry name" value="HTH_TETR_2"/>
    <property type="match status" value="1"/>
</dbReference>
<keyword evidence="5" id="KW-1185">Reference proteome</keyword>
<gene>
    <name evidence="4" type="ORF">GC098_10045</name>
</gene>
<name>A0ABX1XT89_9BACL</name>